<proteinExistence type="predicted"/>
<accession>D2PYZ5</accession>
<dbReference type="Gene3D" id="3.40.50.150">
    <property type="entry name" value="Vaccinia Virus protein VP39"/>
    <property type="match status" value="1"/>
</dbReference>
<dbReference type="Proteomes" id="UP000007967">
    <property type="component" value="Chromosome"/>
</dbReference>
<dbReference type="InterPro" id="IPR050508">
    <property type="entry name" value="Methyltransf_Superfamily"/>
</dbReference>
<dbReference type="eggNOG" id="COG2227">
    <property type="taxonomic scope" value="Bacteria"/>
</dbReference>
<name>D2PYZ5_KRIFD</name>
<dbReference type="RefSeq" id="WP_012920345.1">
    <property type="nucleotide sequence ID" value="NC_013729.1"/>
</dbReference>
<dbReference type="CDD" id="cd02440">
    <property type="entry name" value="AdoMet_MTases"/>
    <property type="match status" value="1"/>
</dbReference>
<dbReference type="GO" id="GO:0008757">
    <property type="term" value="F:S-adenosylmethionine-dependent methyltransferase activity"/>
    <property type="evidence" value="ECO:0007669"/>
    <property type="project" value="InterPro"/>
</dbReference>
<dbReference type="PANTHER" id="PTHR42912">
    <property type="entry name" value="METHYLTRANSFERASE"/>
    <property type="match status" value="1"/>
</dbReference>
<reference evidence="3" key="1">
    <citation type="submission" date="2009-09" db="EMBL/GenBank/DDBJ databases">
        <title>The complete genome of Kribbella flavida DSM 17836.</title>
        <authorList>
            <consortium name="US DOE Joint Genome Institute (JGI-PGF)"/>
            <person name="Lucas S."/>
            <person name="Copeland A."/>
            <person name="Lapidus A."/>
            <person name="Glavina del Rio T."/>
            <person name="Dalin E."/>
            <person name="Tice H."/>
            <person name="Bruce D."/>
            <person name="Goodwin L."/>
            <person name="Pitluck S."/>
            <person name="Kyrpides N."/>
            <person name="Mavromatis K."/>
            <person name="Ivanova N."/>
            <person name="Saunders E."/>
            <person name="Brettin T."/>
            <person name="Detter J.C."/>
            <person name="Han C."/>
            <person name="Larimer F."/>
            <person name="Land M."/>
            <person name="Hauser L."/>
            <person name="Markowitz V."/>
            <person name="Cheng J.-F."/>
            <person name="Hugenholtz P."/>
            <person name="Woyke T."/>
            <person name="Wu D."/>
            <person name="Pukall R."/>
            <person name="Klenk H.-P."/>
            <person name="Eisen J.A."/>
        </authorList>
    </citation>
    <scope>NUCLEOTIDE SEQUENCE [LARGE SCALE GENOMIC DNA]</scope>
    <source>
        <strain evidence="3">DSM 17836 / JCM 10339 / NBRC 14399</strain>
    </source>
</reference>
<keyword evidence="2" id="KW-0808">Transferase</keyword>
<dbReference type="InterPro" id="IPR029063">
    <property type="entry name" value="SAM-dependent_MTases_sf"/>
</dbReference>
<keyword evidence="3" id="KW-1185">Reference proteome</keyword>
<dbReference type="OrthoDB" id="9810247at2"/>
<dbReference type="Pfam" id="PF08241">
    <property type="entry name" value="Methyltransf_11"/>
    <property type="match status" value="1"/>
</dbReference>
<dbReference type="EMBL" id="CP001736">
    <property type="protein sequence ID" value="ADB31789.1"/>
    <property type="molecule type" value="Genomic_DNA"/>
</dbReference>
<reference evidence="2 3" key="2">
    <citation type="journal article" date="2010" name="Stand. Genomic Sci.">
        <title>Complete genome sequence of Kribbella flavida type strain (IFO 14399).</title>
        <authorList>
            <person name="Pukall R."/>
            <person name="Lapidus A."/>
            <person name="Glavina Del Rio T."/>
            <person name="Copeland A."/>
            <person name="Tice H."/>
            <person name="Cheng J.-F."/>
            <person name="Lucas S."/>
            <person name="Chen F."/>
            <person name="Nolan M."/>
            <person name="LaButti K."/>
            <person name="Pati A."/>
            <person name="Ivanova N."/>
            <person name="Mavrommatis K."/>
            <person name="Mikhailova N."/>
            <person name="Pitluck S."/>
            <person name="Bruce D."/>
            <person name="Goodwin L."/>
            <person name="Land M."/>
            <person name="Hauser L."/>
            <person name="Chang Y.-J."/>
            <person name="Jeffries C.D."/>
            <person name="Chen A."/>
            <person name="Palaniappan K."/>
            <person name="Chain P."/>
            <person name="Rohde M."/>
            <person name="Goeker M."/>
            <person name="Bristow J."/>
            <person name="Eisen J.A."/>
            <person name="Markowitz V."/>
            <person name="Hugenholtz P."/>
            <person name="Kyrpides N.C."/>
            <person name="Klenk H.-P."/>
            <person name="Brettin T."/>
        </authorList>
    </citation>
    <scope>NUCLEOTIDE SEQUENCE [LARGE SCALE GENOMIC DNA]</scope>
    <source>
        <strain evidence="3">DSM 17836 / JCM 10339 / NBRC 14399</strain>
    </source>
</reference>
<dbReference type="SUPFAM" id="SSF53335">
    <property type="entry name" value="S-adenosyl-L-methionine-dependent methyltransferases"/>
    <property type="match status" value="1"/>
</dbReference>
<dbReference type="KEGG" id="kfl:Kfla_2724"/>
<dbReference type="GO" id="GO:0032259">
    <property type="term" value="P:methylation"/>
    <property type="evidence" value="ECO:0007669"/>
    <property type="project" value="UniProtKB-KW"/>
</dbReference>
<evidence type="ECO:0000313" key="2">
    <source>
        <dbReference type="EMBL" id="ADB31789.1"/>
    </source>
</evidence>
<dbReference type="InterPro" id="IPR013216">
    <property type="entry name" value="Methyltransf_11"/>
</dbReference>
<dbReference type="AlphaFoldDB" id="D2PYZ5"/>
<feature type="domain" description="Methyltransferase type 11" evidence="1">
    <location>
        <begin position="38"/>
        <end position="135"/>
    </location>
</feature>
<sequence>MTRALGLGAHRSNKGDRGVEKRITALAGLTELSGGRLLDVGCGDGTYTRRLAAGFDHVTAVDVEPERLAVFRSEVAGTELAGKLVIRQMPAEQLDLPDASFDVVTTIEVLEHVRDLDASLAEIHRVLVPGGRFLITSPNRWFPFETHGFFVLGKRRPPRYGPFLPWIVPLHRRLADARSFTVRGLSRQIEAQGFRLVGVDYIMPPFDRSGLGGRIRPLTDGIERSRLSFFGMALILVLEKV</sequence>
<dbReference type="HOGENOM" id="CLU_093445_0_0_11"/>
<dbReference type="STRING" id="479435.Kfla_2724"/>
<keyword evidence="2" id="KW-0489">Methyltransferase</keyword>
<gene>
    <name evidence="2" type="ordered locus">Kfla_2724</name>
</gene>
<organism evidence="2 3">
    <name type="scientific">Kribbella flavida (strain DSM 17836 / JCM 10339 / NBRC 14399)</name>
    <dbReference type="NCBI Taxonomy" id="479435"/>
    <lineage>
        <taxon>Bacteria</taxon>
        <taxon>Bacillati</taxon>
        <taxon>Actinomycetota</taxon>
        <taxon>Actinomycetes</taxon>
        <taxon>Propionibacteriales</taxon>
        <taxon>Kribbellaceae</taxon>
        <taxon>Kribbella</taxon>
    </lineage>
</organism>
<evidence type="ECO:0000259" key="1">
    <source>
        <dbReference type="Pfam" id="PF08241"/>
    </source>
</evidence>
<protein>
    <submittedName>
        <fullName evidence="2">Methyltransferase type 11</fullName>
    </submittedName>
</protein>
<evidence type="ECO:0000313" key="3">
    <source>
        <dbReference type="Proteomes" id="UP000007967"/>
    </source>
</evidence>